<keyword evidence="6" id="KW-0067">ATP-binding</keyword>
<reference evidence="11 12" key="1">
    <citation type="submission" date="2019-03" db="EMBL/GenBank/DDBJ databases">
        <title>Genomic Encyclopedia of Archaeal and Bacterial Type Strains, Phase II (KMG-II): from individual species to whole genera.</title>
        <authorList>
            <person name="Goeker M."/>
        </authorList>
    </citation>
    <scope>NUCLEOTIDE SEQUENCE [LARGE SCALE GENOMIC DNA]</scope>
    <source>
        <strain evidence="11 12">DSM 24323</strain>
    </source>
</reference>
<dbReference type="EMBL" id="SOAW01000001">
    <property type="protein sequence ID" value="TDT34512.1"/>
    <property type="molecule type" value="Genomic_DNA"/>
</dbReference>
<dbReference type="GO" id="GO:0016301">
    <property type="term" value="F:kinase activity"/>
    <property type="evidence" value="ECO:0007669"/>
    <property type="project" value="UniProtKB-KW"/>
</dbReference>
<comment type="similarity">
    <text evidence="2">Belongs to the diacylglycerol/lipid kinase family.</text>
</comment>
<evidence type="ECO:0000313" key="11">
    <source>
        <dbReference type="EMBL" id="TDT34512.1"/>
    </source>
</evidence>
<dbReference type="Pfam" id="PF19279">
    <property type="entry name" value="YegS_C"/>
    <property type="match status" value="1"/>
</dbReference>
<accession>A0A4R7JAB7</accession>
<dbReference type="InterPro" id="IPR050187">
    <property type="entry name" value="Lipid_Phosphate_FormReg"/>
</dbReference>
<sequence>MADMADRDVSAGTRTSTTEEEAADAVAETTREGADGDLHTERRAAVVFNPTKVELDVLKAAVASAETAAGWGPTIWLETAEDDPGIAMAKEAVEAGAVVALAAGGDGTVRAVAEGMRGSGVPLALLPAGTGNLLARNLELTLDHLEESVSTAFTGEDRELDLGMIRMRRADGQTEEAAFVVMAGIGLDAQLMSNTDDELKKKVGWLAYAQSMASALKGGRRIHMRTRLDEQKARNRSVHTMLIGNCGSLPGNILLLPDAAVDDGILDVVTLRPEGPLGWIQIFWKVLVENAILRRIESGVGTSLEGARGKVRAMGYQRARKVGVRLDEPEPIELDGDEFGEVVGFDVWVEPGGLLTRVPTGSSV</sequence>
<proteinExistence type="inferred from homology"/>
<dbReference type="SUPFAM" id="SSF111331">
    <property type="entry name" value="NAD kinase/diacylglycerol kinase-like"/>
    <property type="match status" value="1"/>
</dbReference>
<comment type="cofactor">
    <cofactor evidence="1">
        <name>Mg(2+)</name>
        <dbReference type="ChEBI" id="CHEBI:18420"/>
    </cofactor>
</comment>
<keyword evidence="12" id="KW-1185">Reference proteome</keyword>
<evidence type="ECO:0000256" key="1">
    <source>
        <dbReference type="ARBA" id="ARBA00001946"/>
    </source>
</evidence>
<dbReference type="GO" id="GO:0005524">
    <property type="term" value="F:ATP binding"/>
    <property type="evidence" value="ECO:0007669"/>
    <property type="project" value="UniProtKB-KW"/>
</dbReference>
<keyword evidence="3" id="KW-0808">Transferase</keyword>
<evidence type="ECO:0000313" key="12">
    <source>
        <dbReference type="Proteomes" id="UP000295371"/>
    </source>
</evidence>
<name>A0A4R7JAB7_9ACTN</name>
<evidence type="ECO:0000256" key="9">
    <source>
        <dbReference type="SAM" id="MobiDB-lite"/>
    </source>
</evidence>
<dbReference type="InterPro" id="IPR045540">
    <property type="entry name" value="YegS/DAGK_C"/>
</dbReference>
<dbReference type="PANTHER" id="PTHR12358:SF54">
    <property type="entry name" value="SPHINGOSINE KINASE RELATED PROTEIN"/>
    <property type="match status" value="1"/>
</dbReference>
<protein>
    <submittedName>
        <fullName evidence="11">Diacylglycerol kinase family enzyme</fullName>
    </submittedName>
</protein>
<keyword evidence="7" id="KW-0444">Lipid biosynthesis</keyword>
<evidence type="ECO:0000256" key="6">
    <source>
        <dbReference type="ARBA" id="ARBA00022840"/>
    </source>
</evidence>
<evidence type="ECO:0000256" key="4">
    <source>
        <dbReference type="ARBA" id="ARBA00022741"/>
    </source>
</evidence>
<evidence type="ECO:0000256" key="5">
    <source>
        <dbReference type="ARBA" id="ARBA00022777"/>
    </source>
</evidence>
<evidence type="ECO:0000256" key="3">
    <source>
        <dbReference type="ARBA" id="ARBA00022679"/>
    </source>
</evidence>
<feature type="domain" description="DAGKc" evidence="10">
    <location>
        <begin position="39"/>
        <end position="169"/>
    </location>
</feature>
<evidence type="ECO:0000259" key="10">
    <source>
        <dbReference type="PROSITE" id="PS50146"/>
    </source>
</evidence>
<evidence type="ECO:0000256" key="8">
    <source>
        <dbReference type="ARBA" id="ARBA00023264"/>
    </source>
</evidence>
<dbReference type="PROSITE" id="PS50146">
    <property type="entry name" value="DAGK"/>
    <property type="match status" value="1"/>
</dbReference>
<keyword evidence="7" id="KW-0443">Lipid metabolism</keyword>
<dbReference type="InterPro" id="IPR016064">
    <property type="entry name" value="NAD/diacylglycerol_kinase_sf"/>
</dbReference>
<dbReference type="InterPro" id="IPR001206">
    <property type="entry name" value="Diacylglycerol_kinase_cat_dom"/>
</dbReference>
<feature type="region of interest" description="Disordered" evidence="9">
    <location>
        <begin position="1"/>
        <end position="30"/>
    </location>
</feature>
<dbReference type="Proteomes" id="UP000295371">
    <property type="component" value="Unassembled WGS sequence"/>
</dbReference>
<organism evidence="11 12">
    <name type="scientific">Naumannella halotolerans</name>
    <dbReference type="NCBI Taxonomy" id="993414"/>
    <lineage>
        <taxon>Bacteria</taxon>
        <taxon>Bacillati</taxon>
        <taxon>Actinomycetota</taxon>
        <taxon>Actinomycetes</taxon>
        <taxon>Propionibacteriales</taxon>
        <taxon>Propionibacteriaceae</taxon>
        <taxon>Naumannella</taxon>
    </lineage>
</organism>
<gene>
    <name evidence="11" type="ORF">CLV29_2183</name>
</gene>
<evidence type="ECO:0000256" key="7">
    <source>
        <dbReference type="ARBA" id="ARBA00023209"/>
    </source>
</evidence>
<keyword evidence="7" id="KW-0594">Phospholipid biosynthesis</keyword>
<keyword evidence="4" id="KW-0547">Nucleotide-binding</keyword>
<dbReference type="GO" id="GO:0008654">
    <property type="term" value="P:phospholipid biosynthetic process"/>
    <property type="evidence" value="ECO:0007669"/>
    <property type="project" value="UniProtKB-KW"/>
</dbReference>
<dbReference type="InterPro" id="IPR017438">
    <property type="entry name" value="ATP-NAD_kinase_N"/>
</dbReference>
<dbReference type="Gene3D" id="3.40.50.10330">
    <property type="entry name" value="Probable inorganic polyphosphate/atp-NAD kinase, domain 1"/>
    <property type="match status" value="1"/>
</dbReference>
<keyword evidence="8" id="KW-1208">Phospholipid metabolism</keyword>
<dbReference type="Gene3D" id="2.60.200.40">
    <property type="match status" value="1"/>
</dbReference>
<dbReference type="AlphaFoldDB" id="A0A4R7JAB7"/>
<comment type="caution">
    <text evidence="11">The sequence shown here is derived from an EMBL/GenBank/DDBJ whole genome shotgun (WGS) entry which is preliminary data.</text>
</comment>
<keyword evidence="5 11" id="KW-0418">Kinase</keyword>
<dbReference type="PANTHER" id="PTHR12358">
    <property type="entry name" value="SPHINGOSINE KINASE"/>
    <property type="match status" value="1"/>
</dbReference>
<evidence type="ECO:0000256" key="2">
    <source>
        <dbReference type="ARBA" id="ARBA00005983"/>
    </source>
</evidence>
<dbReference type="Pfam" id="PF00781">
    <property type="entry name" value="DAGK_cat"/>
    <property type="match status" value="1"/>
</dbReference>